<dbReference type="RefSeq" id="WP_349118425.1">
    <property type="nucleotide sequence ID" value="NZ_JBBMFM010000077.1"/>
</dbReference>
<reference evidence="1 2" key="1">
    <citation type="submission" date="2024-03" db="EMBL/GenBank/DDBJ databases">
        <title>Human intestinal bacterial collection.</title>
        <authorList>
            <person name="Pauvert C."/>
            <person name="Hitch T.C.A."/>
            <person name="Clavel T."/>
        </authorList>
    </citation>
    <scope>NUCLEOTIDE SEQUENCE [LARGE SCALE GENOMIC DNA]</scope>
    <source>
        <strain evidence="1 2">CLA-SR-H021</strain>
    </source>
</reference>
<organism evidence="1 2">
    <name type="scientific">Enterocloster hominis</name>
    <name type="common">ex Hitch et al. 2024</name>
    <dbReference type="NCBI Taxonomy" id="1917870"/>
    <lineage>
        <taxon>Bacteria</taxon>
        <taxon>Bacillati</taxon>
        <taxon>Bacillota</taxon>
        <taxon>Clostridia</taxon>
        <taxon>Lachnospirales</taxon>
        <taxon>Lachnospiraceae</taxon>
        <taxon>Enterocloster</taxon>
    </lineage>
</organism>
<evidence type="ECO:0000313" key="1">
    <source>
        <dbReference type="EMBL" id="MEQ2426873.1"/>
    </source>
</evidence>
<proteinExistence type="predicted"/>
<accession>A0ABV1DAQ8</accession>
<evidence type="ECO:0000313" key="2">
    <source>
        <dbReference type="Proteomes" id="UP001454086"/>
    </source>
</evidence>
<comment type="caution">
    <text evidence="1">The sequence shown here is derived from an EMBL/GenBank/DDBJ whole genome shotgun (WGS) entry which is preliminary data.</text>
</comment>
<dbReference type="Proteomes" id="UP001454086">
    <property type="component" value="Unassembled WGS sequence"/>
</dbReference>
<name>A0ABV1DAQ8_9FIRM</name>
<keyword evidence="2" id="KW-1185">Reference proteome</keyword>
<sequence length="66" mass="7632">MMKKAKSIAEYAVRSWLEERFNMRYLKLAVENNEAMVEDEVGNTLRLVYNNDTQSVYIKDLGDGGL</sequence>
<dbReference type="EMBL" id="JBBMFM010000077">
    <property type="protein sequence ID" value="MEQ2426873.1"/>
    <property type="molecule type" value="Genomic_DNA"/>
</dbReference>
<protein>
    <submittedName>
        <fullName evidence="1">Uncharacterized protein</fullName>
    </submittedName>
</protein>
<gene>
    <name evidence="1" type="ORF">WMQ36_18025</name>
</gene>